<evidence type="ECO:0000256" key="4">
    <source>
        <dbReference type="ARBA" id="ARBA00022490"/>
    </source>
</evidence>
<dbReference type="InterPro" id="IPR053924">
    <property type="entry name" value="RecX_HTH_2nd"/>
</dbReference>
<organism evidence="8 9">
    <name type="scientific">OM182 bacterium BACL3 MAG-120619-bin3</name>
    <dbReference type="NCBI Taxonomy" id="1655593"/>
    <lineage>
        <taxon>Bacteria</taxon>
        <taxon>Pseudomonadati</taxon>
        <taxon>Pseudomonadota</taxon>
        <taxon>Gammaproteobacteria</taxon>
        <taxon>OMG group</taxon>
        <taxon>OM182 clade</taxon>
    </lineage>
</organism>
<evidence type="ECO:0000256" key="3">
    <source>
        <dbReference type="ARBA" id="ARBA00018111"/>
    </source>
</evidence>
<proteinExistence type="inferred from homology"/>
<comment type="subcellular location">
    <subcellularLocation>
        <location evidence="1 5">Cytoplasm</location>
    </subcellularLocation>
</comment>
<gene>
    <name evidence="5" type="primary">recX</name>
    <name evidence="8" type="ORF">ABR85_08490</name>
</gene>
<dbReference type="Pfam" id="PF02631">
    <property type="entry name" value="RecX_HTH2"/>
    <property type="match status" value="1"/>
</dbReference>
<protein>
    <recommendedName>
        <fullName evidence="3 5">Regulatory protein RecX</fullName>
    </recommendedName>
</protein>
<comment type="similarity">
    <text evidence="2 5">Belongs to the RecX family.</text>
</comment>
<dbReference type="Proteomes" id="UP000051242">
    <property type="component" value="Unassembled WGS sequence"/>
</dbReference>
<evidence type="ECO:0000256" key="6">
    <source>
        <dbReference type="SAM" id="MobiDB-lite"/>
    </source>
</evidence>
<keyword evidence="4 5" id="KW-0963">Cytoplasm</keyword>
<dbReference type="GO" id="GO:0006282">
    <property type="term" value="P:regulation of DNA repair"/>
    <property type="evidence" value="ECO:0007669"/>
    <property type="project" value="UniProtKB-UniRule"/>
</dbReference>
<comment type="function">
    <text evidence="5">Modulates RecA activity.</text>
</comment>
<evidence type="ECO:0000259" key="7">
    <source>
        <dbReference type="Pfam" id="PF02631"/>
    </source>
</evidence>
<dbReference type="GO" id="GO:0005737">
    <property type="term" value="C:cytoplasm"/>
    <property type="evidence" value="ECO:0007669"/>
    <property type="project" value="UniProtKB-SubCell"/>
</dbReference>
<comment type="caution">
    <text evidence="8">The sequence shown here is derived from an EMBL/GenBank/DDBJ whole genome shotgun (WGS) entry which is preliminary data.</text>
</comment>
<evidence type="ECO:0000256" key="5">
    <source>
        <dbReference type="HAMAP-Rule" id="MF_01114"/>
    </source>
</evidence>
<dbReference type="PANTHER" id="PTHR33602:SF1">
    <property type="entry name" value="REGULATORY PROTEIN RECX FAMILY PROTEIN"/>
    <property type="match status" value="1"/>
</dbReference>
<dbReference type="AlphaFoldDB" id="A0A0R2T920"/>
<dbReference type="InterPro" id="IPR003783">
    <property type="entry name" value="Regulatory_RecX"/>
</dbReference>
<dbReference type="InterPro" id="IPR036388">
    <property type="entry name" value="WH-like_DNA-bd_sf"/>
</dbReference>
<evidence type="ECO:0000313" key="8">
    <source>
        <dbReference type="EMBL" id="KRO81931.1"/>
    </source>
</evidence>
<feature type="domain" description="RecX second three-helical" evidence="7">
    <location>
        <begin position="103"/>
        <end position="140"/>
    </location>
</feature>
<dbReference type="Gene3D" id="1.10.10.10">
    <property type="entry name" value="Winged helix-like DNA-binding domain superfamily/Winged helix DNA-binding domain"/>
    <property type="match status" value="2"/>
</dbReference>
<evidence type="ECO:0000313" key="9">
    <source>
        <dbReference type="Proteomes" id="UP000051242"/>
    </source>
</evidence>
<dbReference type="EMBL" id="LICD01000059">
    <property type="protein sequence ID" value="KRO81931.1"/>
    <property type="molecule type" value="Genomic_DNA"/>
</dbReference>
<dbReference type="PANTHER" id="PTHR33602">
    <property type="entry name" value="REGULATORY PROTEIN RECX FAMILY PROTEIN"/>
    <property type="match status" value="1"/>
</dbReference>
<feature type="region of interest" description="Disordered" evidence="6">
    <location>
        <begin position="1"/>
        <end position="38"/>
    </location>
</feature>
<dbReference type="HAMAP" id="MF_01114">
    <property type="entry name" value="RecX"/>
    <property type="match status" value="1"/>
</dbReference>
<evidence type="ECO:0000256" key="2">
    <source>
        <dbReference type="ARBA" id="ARBA00009695"/>
    </source>
</evidence>
<sequence length="202" mass="23041">MKNRGLHKGSNVTSRELVDGRNSSAMPDTESGVADVDEPAEVLQSASAAKPFLPLRRSAMDSLARREHSYVELQRKLRLKYPDAPHNEIDFQLGRLRDQGLQSDARFVESYVRYRKSRGFAYLHIRSDLLGRGVSESLIESNLFEDDDDWLPMAEALVQKRLLGQSDLSFGSKPHLRLLRFLESRGFPPRVTRRALDAKFTR</sequence>
<evidence type="ECO:0000256" key="1">
    <source>
        <dbReference type="ARBA" id="ARBA00004496"/>
    </source>
</evidence>
<name>A0A0R2T920_9GAMM</name>
<reference evidence="8 9" key="1">
    <citation type="submission" date="2015-10" db="EMBL/GenBank/DDBJ databases">
        <title>Metagenome-Assembled Genomes uncover a global brackish microbiome.</title>
        <authorList>
            <person name="Hugerth L.W."/>
            <person name="Larsson J."/>
            <person name="Alneberg J."/>
            <person name="Lindh M.V."/>
            <person name="Legrand C."/>
            <person name="Pinhassi J."/>
            <person name="Andersson A.F."/>
        </authorList>
    </citation>
    <scope>NUCLEOTIDE SEQUENCE [LARGE SCALE GENOMIC DNA]</scope>
    <source>
        <strain evidence="8">BACL22 MAG-120619-bin3</strain>
    </source>
</reference>
<accession>A0A0R2T920</accession>